<proteinExistence type="predicted"/>
<dbReference type="Gene3D" id="3.40.50.300">
    <property type="entry name" value="P-loop containing nucleotide triphosphate hydrolases"/>
    <property type="match status" value="1"/>
</dbReference>
<reference evidence="4" key="2">
    <citation type="submission" date="2023-06" db="EMBL/GenBank/DDBJ databases">
        <authorList>
            <consortium name="Lawrence Berkeley National Laboratory"/>
            <person name="Haridas S."/>
            <person name="Hensen N."/>
            <person name="Bonometti L."/>
            <person name="Westerberg I."/>
            <person name="Brannstrom I.O."/>
            <person name="Guillou S."/>
            <person name="Cros-Aarteil S."/>
            <person name="Calhoun S."/>
            <person name="Kuo A."/>
            <person name="Mondo S."/>
            <person name="Pangilinan J."/>
            <person name="Riley R."/>
            <person name="Labutti K."/>
            <person name="Andreopoulos B."/>
            <person name="Lipzen A."/>
            <person name="Chen C."/>
            <person name="Yanf M."/>
            <person name="Daum C."/>
            <person name="Ng V."/>
            <person name="Clum A."/>
            <person name="Steindorff A."/>
            <person name="Ohm R."/>
            <person name="Martin F."/>
            <person name="Silar P."/>
            <person name="Natvig D."/>
            <person name="Lalanne C."/>
            <person name="Gautier V."/>
            <person name="Ament-Velasquez S.L."/>
            <person name="Kruys A."/>
            <person name="Hutchinson M.I."/>
            <person name="Powell A.J."/>
            <person name="Barry K."/>
            <person name="Miller A.N."/>
            <person name="Grigoriev I.V."/>
            <person name="Debuchy R."/>
            <person name="Gladieux P."/>
            <person name="Thoren M.H."/>
            <person name="Johannesson H."/>
        </authorList>
    </citation>
    <scope>NUCLEOTIDE SEQUENCE</scope>
    <source>
        <strain evidence="4">CBS 958.72</strain>
    </source>
</reference>
<name>A0AAE0NAD6_9PEZI</name>
<organism evidence="4 5">
    <name type="scientific">Lasiosphaeria ovina</name>
    <dbReference type="NCBI Taxonomy" id="92902"/>
    <lineage>
        <taxon>Eukaryota</taxon>
        <taxon>Fungi</taxon>
        <taxon>Dikarya</taxon>
        <taxon>Ascomycota</taxon>
        <taxon>Pezizomycotina</taxon>
        <taxon>Sordariomycetes</taxon>
        <taxon>Sordariomycetidae</taxon>
        <taxon>Sordariales</taxon>
        <taxon>Lasiosphaeriaceae</taxon>
        <taxon>Lasiosphaeria</taxon>
    </lineage>
</organism>
<protein>
    <recommendedName>
        <fullName evidence="6">NACHT domain-containing protein</fullName>
    </recommendedName>
</protein>
<dbReference type="Proteomes" id="UP001287356">
    <property type="component" value="Unassembled WGS sequence"/>
</dbReference>
<dbReference type="PANTHER" id="PTHR10039:SF5">
    <property type="entry name" value="NACHT DOMAIN-CONTAINING PROTEIN"/>
    <property type="match status" value="1"/>
</dbReference>
<gene>
    <name evidence="4" type="ORF">B0T24DRAFT_508171</name>
</gene>
<dbReference type="Pfam" id="PF24883">
    <property type="entry name" value="NPHP3_N"/>
    <property type="match status" value="1"/>
</dbReference>
<evidence type="ECO:0000313" key="5">
    <source>
        <dbReference type="Proteomes" id="UP001287356"/>
    </source>
</evidence>
<dbReference type="InterPro" id="IPR027417">
    <property type="entry name" value="P-loop_NTPase"/>
</dbReference>
<dbReference type="PANTHER" id="PTHR10039">
    <property type="entry name" value="AMELOGENIN"/>
    <property type="match status" value="1"/>
</dbReference>
<sequence length="665" mass="76022">MDPISAFGLAGTIVTFFGVALKLATKVQKLRDSNSGIAVDNENLESMVIRFKASLKEVEARVPIGLSDEEEALHDLTAGCKEVSDELLTLLDELKSKKPNSLRATARAAWRNFRSRDEKLLLEKKLDHYRKDLETLWSRMRTSECFSRLDDILRNGQSSQSELESLQQNVRALQGALQAGFVGPEALRSIESVITLSNRATDKVRASRILHGLHFSTLNSRFDDVVDPYSHTFSWIFDDAKDEDPAPIHKARRDFIQWLEDGNHFFHISGKPGSGKSTLMKYLCAHEQTRQHLKVWAGKRSLVLGRFFFWKPGSDMQNKLHGLLRGLLHSLISESPDLIPIILPKQWDVSSTQTMVFFDSYDDIRDAFSRLISIDQVYAHHRFVFFIDGLDEFEGDHNDMVKRLLGWTALRPLDVKICVSSREEVVFQNAFLGFPNVRLHTVTRADISTLVHGKLESNKFFPKLGTDSDREDIRKHLVDRAEGVFLWVTLILRDLGEGLDSGDGLKRLSTKINSLPSELDDLFLHLFNSIHKEDKRETYALFTMTLDCCPDWPLFRFSLLEEYLEDADFAMDRNLGTLDLTGIMDRLERTRRKIYGKGKGLLEIEPVFHRATPSPLHLTFQETVKFIHRSIFEFFESTPIKTNMAKTLGNFELSDALCQTFLAHI</sequence>
<dbReference type="Pfam" id="PF25053">
    <property type="entry name" value="DUF7791"/>
    <property type="match status" value="1"/>
</dbReference>
<keyword evidence="1" id="KW-0677">Repeat</keyword>
<dbReference type="SUPFAM" id="SSF52540">
    <property type="entry name" value="P-loop containing nucleoside triphosphate hydrolases"/>
    <property type="match status" value="1"/>
</dbReference>
<evidence type="ECO:0008006" key="6">
    <source>
        <dbReference type="Google" id="ProtNLM"/>
    </source>
</evidence>
<feature type="domain" description="Nephrocystin 3-like N-terminal" evidence="2">
    <location>
        <begin position="253"/>
        <end position="422"/>
    </location>
</feature>
<evidence type="ECO:0000259" key="3">
    <source>
        <dbReference type="Pfam" id="PF25053"/>
    </source>
</evidence>
<dbReference type="InterPro" id="IPR056884">
    <property type="entry name" value="NPHP3-like_N"/>
</dbReference>
<dbReference type="AlphaFoldDB" id="A0AAE0NAD6"/>
<feature type="domain" description="DUF7791" evidence="3">
    <location>
        <begin position="550"/>
        <end position="665"/>
    </location>
</feature>
<keyword evidence="5" id="KW-1185">Reference proteome</keyword>
<dbReference type="EMBL" id="JAULSN010000003">
    <property type="protein sequence ID" value="KAK3376110.1"/>
    <property type="molecule type" value="Genomic_DNA"/>
</dbReference>
<reference evidence="4" key="1">
    <citation type="journal article" date="2023" name="Mol. Phylogenet. Evol.">
        <title>Genome-scale phylogeny and comparative genomics of the fungal order Sordariales.</title>
        <authorList>
            <person name="Hensen N."/>
            <person name="Bonometti L."/>
            <person name="Westerberg I."/>
            <person name="Brannstrom I.O."/>
            <person name="Guillou S."/>
            <person name="Cros-Aarteil S."/>
            <person name="Calhoun S."/>
            <person name="Haridas S."/>
            <person name="Kuo A."/>
            <person name="Mondo S."/>
            <person name="Pangilinan J."/>
            <person name="Riley R."/>
            <person name="LaButti K."/>
            <person name="Andreopoulos B."/>
            <person name="Lipzen A."/>
            <person name="Chen C."/>
            <person name="Yan M."/>
            <person name="Daum C."/>
            <person name="Ng V."/>
            <person name="Clum A."/>
            <person name="Steindorff A."/>
            <person name="Ohm R.A."/>
            <person name="Martin F."/>
            <person name="Silar P."/>
            <person name="Natvig D.O."/>
            <person name="Lalanne C."/>
            <person name="Gautier V."/>
            <person name="Ament-Velasquez S.L."/>
            <person name="Kruys A."/>
            <person name="Hutchinson M.I."/>
            <person name="Powell A.J."/>
            <person name="Barry K."/>
            <person name="Miller A.N."/>
            <person name="Grigoriev I.V."/>
            <person name="Debuchy R."/>
            <person name="Gladieux P."/>
            <person name="Hiltunen Thoren M."/>
            <person name="Johannesson H."/>
        </authorList>
    </citation>
    <scope>NUCLEOTIDE SEQUENCE</scope>
    <source>
        <strain evidence="4">CBS 958.72</strain>
    </source>
</reference>
<feature type="non-terminal residue" evidence="4">
    <location>
        <position position="665"/>
    </location>
</feature>
<comment type="caution">
    <text evidence="4">The sequence shown here is derived from an EMBL/GenBank/DDBJ whole genome shotgun (WGS) entry which is preliminary data.</text>
</comment>
<evidence type="ECO:0000256" key="1">
    <source>
        <dbReference type="ARBA" id="ARBA00022737"/>
    </source>
</evidence>
<dbReference type="InterPro" id="IPR056693">
    <property type="entry name" value="DUF7791"/>
</dbReference>
<accession>A0AAE0NAD6</accession>
<evidence type="ECO:0000313" key="4">
    <source>
        <dbReference type="EMBL" id="KAK3376110.1"/>
    </source>
</evidence>
<evidence type="ECO:0000259" key="2">
    <source>
        <dbReference type="Pfam" id="PF24883"/>
    </source>
</evidence>